<dbReference type="EMBL" id="LXQA010284296">
    <property type="protein sequence ID" value="MCI40818.1"/>
    <property type="molecule type" value="Genomic_DNA"/>
</dbReference>
<feature type="region of interest" description="Disordered" evidence="1">
    <location>
        <begin position="1"/>
        <end position="29"/>
    </location>
</feature>
<protein>
    <submittedName>
        <fullName evidence="2">Uncharacterized protein</fullName>
    </submittedName>
</protein>
<evidence type="ECO:0000313" key="2">
    <source>
        <dbReference type="EMBL" id="MCI40818.1"/>
    </source>
</evidence>
<sequence length="29" mass="3201">SKAYDDPSIRHKSPVSSDKAETQSRQEPG</sequence>
<name>A0A392RW12_9FABA</name>
<evidence type="ECO:0000256" key="1">
    <source>
        <dbReference type="SAM" id="MobiDB-lite"/>
    </source>
</evidence>
<accession>A0A392RW12</accession>
<dbReference type="Proteomes" id="UP000265520">
    <property type="component" value="Unassembled WGS sequence"/>
</dbReference>
<feature type="non-terminal residue" evidence="2">
    <location>
        <position position="1"/>
    </location>
</feature>
<keyword evidence="3" id="KW-1185">Reference proteome</keyword>
<feature type="compositionally biased region" description="Basic and acidic residues" evidence="1">
    <location>
        <begin position="18"/>
        <end position="29"/>
    </location>
</feature>
<organism evidence="2 3">
    <name type="scientific">Trifolium medium</name>
    <dbReference type="NCBI Taxonomy" id="97028"/>
    <lineage>
        <taxon>Eukaryota</taxon>
        <taxon>Viridiplantae</taxon>
        <taxon>Streptophyta</taxon>
        <taxon>Embryophyta</taxon>
        <taxon>Tracheophyta</taxon>
        <taxon>Spermatophyta</taxon>
        <taxon>Magnoliopsida</taxon>
        <taxon>eudicotyledons</taxon>
        <taxon>Gunneridae</taxon>
        <taxon>Pentapetalae</taxon>
        <taxon>rosids</taxon>
        <taxon>fabids</taxon>
        <taxon>Fabales</taxon>
        <taxon>Fabaceae</taxon>
        <taxon>Papilionoideae</taxon>
        <taxon>50 kb inversion clade</taxon>
        <taxon>NPAAA clade</taxon>
        <taxon>Hologalegina</taxon>
        <taxon>IRL clade</taxon>
        <taxon>Trifolieae</taxon>
        <taxon>Trifolium</taxon>
    </lineage>
</organism>
<proteinExistence type="predicted"/>
<reference evidence="2 3" key="1">
    <citation type="journal article" date="2018" name="Front. Plant Sci.">
        <title>Red Clover (Trifolium pratense) and Zigzag Clover (T. medium) - A Picture of Genomic Similarities and Differences.</title>
        <authorList>
            <person name="Dluhosova J."/>
            <person name="Istvanek J."/>
            <person name="Nedelnik J."/>
            <person name="Repkova J."/>
        </authorList>
    </citation>
    <scope>NUCLEOTIDE SEQUENCE [LARGE SCALE GENOMIC DNA]</scope>
    <source>
        <strain evidence="3">cv. 10/8</strain>
        <tissue evidence="2">Leaf</tissue>
    </source>
</reference>
<dbReference type="AlphaFoldDB" id="A0A392RW12"/>
<comment type="caution">
    <text evidence="2">The sequence shown here is derived from an EMBL/GenBank/DDBJ whole genome shotgun (WGS) entry which is preliminary data.</text>
</comment>
<evidence type="ECO:0000313" key="3">
    <source>
        <dbReference type="Proteomes" id="UP000265520"/>
    </source>
</evidence>